<evidence type="ECO:0000313" key="2">
    <source>
        <dbReference type="Proteomes" id="UP001055811"/>
    </source>
</evidence>
<name>A0ACB9G7M7_CICIN</name>
<reference evidence="2" key="1">
    <citation type="journal article" date="2022" name="Mol. Ecol. Resour.">
        <title>The genomes of chicory, endive, great burdock and yacon provide insights into Asteraceae palaeo-polyploidization history and plant inulin production.</title>
        <authorList>
            <person name="Fan W."/>
            <person name="Wang S."/>
            <person name="Wang H."/>
            <person name="Wang A."/>
            <person name="Jiang F."/>
            <person name="Liu H."/>
            <person name="Zhao H."/>
            <person name="Xu D."/>
            <person name="Zhang Y."/>
        </authorList>
    </citation>
    <scope>NUCLEOTIDE SEQUENCE [LARGE SCALE GENOMIC DNA]</scope>
    <source>
        <strain evidence="2">cv. Punajuju</strain>
    </source>
</reference>
<evidence type="ECO:0000313" key="1">
    <source>
        <dbReference type="EMBL" id="KAI3779058.1"/>
    </source>
</evidence>
<proteinExistence type="predicted"/>
<comment type="caution">
    <text evidence="1">The sequence shown here is derived from an EMBL/GenBank/DDBJ whole genome shotgun (WGS) entry which is preliminary data.</text>
</comment>
<accession>A0ACB9G7M7</accession>
<protein>
    <submittedName>
        <fullName evidence="1">Uncharacterized protein</fullName>
    </submittedName>
</protein>
<keyword evidence="2" id="KW-1185">Reference proteome</keyword>
<gene>
    <name evidence="1" type="ORF">L2E82_08514</name>
</gene>
<dbReference type="Proteomes" id="UP001055811">
    <property type="component" value="Linkage Group LG02"/>
</dbReference>
<organism evidence="1 2">
    <name type="scientific">Cichorium intybus</name>
    <name type="common">Chicory</name>
    <dbReference type="NCBI Taxonomy" id="13427"/>
    <lineage>
        <taxon>Eukaryota</taxon>
        <taxon>Viridiplantae</taxon>
        <taxon>Streptophyta</taxon>
        <taxon>Embryophyta</taxon>
        <taxon>Tracheophyta</taxon>
        <taxon>Spermatophyta</taxon>
        <taxon>Magnoliopsida</taxon>
        <taxon>eudicotyledons</taxon>
        <taxon>Gunneridae</taxon>
        <taxon>Pentapetalae</taxon>
        <taxon>asterids</taxon>
        <taxon>campanulids</taxon>
        <taxon>Asterales</taxon>
        <taxon>Asteraceae</taxon>
        <taxon>Cichorioideae</taxon>
        <taxon>Cichorieae</taxon>
        <taxon>Cichoriinae</taxon>
        <taxon>Cichorium</taxon>
    </lineage>
</organism>
<reference evidence="1 2" key="2">
    <citation type="journal article" date="2022" name="Mol. Ecol. Resour.">
        <title>The genomes of chicory, endive, great burdock and yacon provide insights into Asteraceae paleo-polyploidization history and plant inulin production.</title>
        <authorList>
            <person name="Fan W."/>
            <person name="Wang S."/>
            <person name="Wang H."/>
            <person name="Wang A."/>
            <person name="Jiang F."/>
            <person name="Liu H."/>
            <person name="Zhao H."/>
            <person name="Xu D."/>
            <person name="Zhang Y."/>
        </authorList>
    </citation>
    <scope>NUCLEOTIDE SEQUENCE [LARGE SCALE GENOMIC DNA]</scope>
    <source>
        <strain evidence="2">cv. Punajuju</strain>
        <tissue evidence="1">Leaves</tissue>
    </source>
</reference>
<sequence>MAVKQMMILAAASFIIIFRHTSALPSETVTNAADTLSNSGYVAMSLTLNLVSDILLSYGNAATIFTPPDSAFADHGQPSMATLQLHFSPFAFSLSSIRSLPYGTKIPTMSSSSFLTITTPSSSDQVSLNNVKIVGSPIFDDGSLIVFAIENFFDPNFTIPETPIESVRLDHCTTSYGGFSNFSFHDGANLLISRGYSVMASFLNLQLLGFLGQATLTIFAPIDEVMIDYSGRFPDYQSLFLRHVLPCKISWRDLISVDDGTSFATYLDGFKITINRSSGTFKVNEVPISFPDMYYGDSFVIHGIREVLSLPKPAEESGDGDGDTFDEIPVGTVLVATGPDRSEF</sequence>
<dbReference type="EMBL" id="CM042010">
    <property type="protein sequence ID" value="KAI3779058.1"/>
    <property type="molecule type" value="Genomic_DNA"/>
</dbReference>